<dbReference type="InterPro" id="IPR012967">
    <property type="entry name" value="COMT_dimerisation"/>
</dbReference>
<dbReference type="SUPFAM" id="SSF46785">
    <property type="entry name" value="Winged helix' DNA-binding domain"/>
    <property type="match status" value="1"/>
</dbReference>
<keyword evidence="3" id="KW-1185">Reference proteome</keyword>
<dbReference type="EMBL" id="PDNZ01000014">
    <property type="protein sequence ID" value="PWW80955.1"/>
    <property type="molecule type" value="Genomic_DNA"/>
</dbReference>
<gene>
    <name evidence="2" type="ORF">CR164_12785</name>
</gene>
<dbReference type="Gene3D" id="3.40.50.150">
    <property type="entry name" value="Vaccinia Virus protein VP39"/>
    <property type="match status" value="1"/>
</dbReference>
<dbReference type="Gene3D" id="1.10.10.10">
    <property type="entry name" value="Winged helix-like DNA-binding domain superfamily/Winged helix DNA-binding domain"/>
    <property type="match status" value="1"/>
</dbReference>
<dbReference type="Pfam" id="PF08100">
    <property type="entry name" value="Dimerisation"/>
    <property type="match status" value="1"/>
</dbReference>
<reference evidence="3" key="1">
    <citation type="submission" date="2017-10" db="EMBL/GenBank/DDBJ databases">
        <authorList>
            <person name="Gaisin V.A."/>
            <person name="Rysina M.S."/>
            <person name="Grouzdev D.S."/>
        </authorList>
    </citation>
    <scope>NUCLEOTIDE SEQUENCE [LARGE SCALE GENOMIC DNA]</scope>
    <source>
        <strain evidence="3">V1</strain>
    </source>
</reference>
<dbReference type="SUPFAM" id="SSF53335">
    <property type="entry name" value="S-adenosyl-L-methionine-dependent methyltransferases"/>
    <property type="match status" value="1"/>
</dbReference>
<accession>A0A317T2X6</accession>
<evidence type="ECO:0000313" key="2">
    <source>
        <dbReference type="EMBL" id="PWW80955.1"/>
    </source>
</evidence>
<dbReference type="RefSeq" id="WP_110024391.1">
    <property type="nucleotide sequence ID" value="NZ_PDNZ01000014.1"/>
</dbReference>
<organism evidence="2 3">
    <name type="scientific">Prosthecochloris marina</name>
    <dbReference type="NCBI Taxonomy" id="2017681"/>
    <lineage>
        <taxon>Bacteria</taxon>
        <taxon>Pseudomonadati</taxon>
        <taxon>Chlorobiota</taxon>
        <taxon>Chlorobiia</taxon>
        <taxon>Chlorobiales</taxon>
        <taxon>Chlorobiaceae</taxon>
        <taxon>Prosthecochloris</taxon>
    </lineage>
</organism>
<evidence type="ECO:0000259" key="1">
    <source>
        <dbReference type="Pfam" id="PF08100"/>
    </source>
</evidence>
<sequence length="343" mass="37814">MKLPVLNSPYSQINNLLYKSYLPQIINSAVETGLFDALSGKSLSLRDLAQELNTDECITGALLRILVAIDFMKEQDGYYSLTVLSEEYLVSNSLVNQLEAVRMFSEGTSPFDGLKQALKGETKRFNSGMWVSENAVLAMERSAKAGEIQAAVSFIKSMPGFHGAIKMCDFAGGTGYYSFAFLHENSNLHSHVYELPEVCSLAKELKCREENFDRITYHDIKGLGDCSLGNDYGVFFISRFLYECREGAVLRAFLKKVNGSMKKGGLFISSHIASCSKKECGLTIAMVELMTQAKGYPVYKLSVNALKDALGETGFGEITILQPDESVAFPIQLLAAIKINDVE</sequence>
<dbReference type="AlphaFoldDB" id="A0A317T2X6"/>
<proteinExistence type="predicted"/>
<evidence type="ECO:0000313" key="3">
    <source>
        <dbReference type="Proteomes" id="UP000246278"/>
    </source>
</evidence>
<dbReference type="InterPro" id="IPR036390">
    <property type="entry name" value="WH_DNA-bd_sf"/>
</dbReference>
<comment type="caution">
    <text evidence="2">The sequence shown here is derived from an EMBL/GenBank/DDBJ whole genome shotgun (WGS) entry which is preliminary data.</text>
</comment>
<dbReference type="InterPro" id="IPR029063">
    <property type="entry name" value="SAM-dependent_MTases_sf"/>
</dbReference>
<protein>
    <recommendedName>
        <fullName evidence="1">O-methyltransferase dimerisation domain-containing protein</fullName>
    </recommendedName>
</protein>
<dbReference type="OrthoDB" id="1117594at2"/>
<dbReference type="GO" id="GO:0046983">
    <property type="term" value="F:protein dimerization activity"/>
    <property type="evidence" value="ECO:0007669"/>
    <property type="project" value="InterPro"/>
</dbReference>
<dbReference type="InterPro" id="IPR036388">
    <property type="entry name" value="WH-like_DNA-bd_sf"/>
</dbReference>
<feature type="domain" description="O-methyltransferase dimerisation" evidence="1">
    <location>
        <begin position="16"/>
        <end position="91"/>
    </location>
</feature>
<name>A0A317T2X6_9CHLB</name>
<dbReference type="Proteomes" id="UP000246278">
    <property type="component" value="Unassembled WGS sequence"/>
</dbReference>